<keyword evidence="1" id="KW-0812">Transmembrane</keyword>
<proteinExistence type="predicted"/>
<feature type="transmembrane region" description="Helical" evidence="1">
    <location>
        <begin position="45"/>
        <end position="67"/>
    </location>
</feature>
<evidence type="ECO:0000313" key="4">
    <source>
        <dbReference type="Proteomes" id="UP000005143"/>
    </source>
</evidence>
<feature type="transmembrane region" description="Helical" evidence="1">
    <location>
        <begin position="12"/>
        <end position="33"/>
    </location>
</feature>
<dbReference type="InterPro" id="IPR025196">
    <property type="entry name" value="DUF4126"/>
</dbReference>
<dbReference type="RefSeq" id="WP_007577688.1">
    <property type="nucleotide sequence ID" value="NZ_AGUD01000262.1"/>
</dbReference>
<feature type="transmembrane region" description="Helical" evidence="1">
    <location>
        <begin position="103"/>
        <end position="125"/>
    </location>
</feature>
<protein>
    <recommendedName>
        <fullName evidence="2">DUF4126 domain-containing protein</fullName>
    </recommendedName>
</protein>
<accession>H0E9K6</accession>
<feature type="domain" description="DUF4126" evidence="2">
    <location>
        <begin position="7"/>
        <end position="173"/>
    </location>
</feature>
<name>H0E9K6_9ACTN</name>
<keyword evidence="4" id="KW-1185">Reference proteome</keyword>
<organism evidence="3 4">
    <name type="scientific">Patulibacter medicamentivorans</name>
    <dbReference type="NCBI Taxonomy" id="1097667"/>
    <lineage>
        <taxon>Bacteria</taxon>
        <taxon>Bacillati</taxon>
        <taxon>Actinomycetota</taxon>
        <taxon>Thermoleophilia</taxon>
        <taxon>Solirubrobacterales</taxon>
        <taxon>Patulibacteraceae</taxon>
        <taxon>Patulibacter</taxon>
    </lineage>
</organism>
<reference evidence="3 4" key="1">
    <citation type="journal article" date="2013" name="Biodegradation">
        <title>Quantitative proteomic analysis of ibuprofen-degrading Patulibacter sp. strain I11.</title>
        <authorList>
            <person name="Almeida B."/>
            <person name="Kjeldal H."/>
            <person name="Lolas I."/>
            <person name="Knudsen A.D."/>
            <person name="Carvalho G."/>
            <person name="Nielsen K.L."/>
            <person name="Barreto Crespo M.T."/>
            <person name="Stensballe A."/>
            <person name="Nielsen J.L."/>
        </authorList>
    </citation>
    <scope>NUCLEOTIDE SEQUENCE [LARGE SCALE GENOMIC DNA]</scope>
    <source>
        <strain evidence="3 4">I11</strain>
    </source>
</reference>
<dbReference type="Pfam" id="PF13548">
    <property type="entry name" value="DUF4126"/>
    <property type="match status" value="1"/>
</dbReference>
<feature type="transmembrane region" description="Helical" evidence="1">
    <location>
        <begin position="146"/>
        <end position="174"/>
    </location>
</feature>
<sequence>MTYLLDILQGIGIAAAAGVSPFLPLAAASLAGLARLGADYDHTSLSVVGSPVVLALSVILAVLALVLRKRLEEPTAERVLLGLGVVVGAIVTGATVADHSSTWWPGLIAGGLAALIAGLGVRSLLRRTRARLDDETRTTLAVGAAVGALAVAILSIVLPPVGVIAVGAGVWLYFGGRRQDTRKHAGLRVLR</sequence>
<comment type="caution">
    <text evidence="3">The sequence shown here is derived from an EMBL/GenBank/DDBJ whole genome shotgun (WGS) entry which is preliminary data.</text>
</comment>
<keyword evidence="1" id="KW-0472">Membrane</keyword>
<dbReference type="EMBL" id="AGUD01000262">
    <property type="protein sequence ID" value="EHN09648.1"/>
    <property type="molecule type" value="Genomic_DNA"/>
</dbReference>
<keyword evidence="1" id="KW-1133">Transmembrane helix</keyword>
<gene>
    <name evidence="3" type="ORF">PAI11_35250</name>
</gene>
<evidence type="ECO:0000259" key="2">
    <source>
        <dbReference type="Pfam" id="PF13548"/>
    </source>
</evidence>
<dbReference type="Proteomes" id="UP000005143">
    <property type="component" value="Unassembled WGS sequence"/>
</dbReference>
<dbReference type="AlphaFoldDB" id="H0E9K6"/>
<evidence type="ECO:0000313" key="3">
    <source>
        <dbReference type="EMBL" id="EHN09648.1"/>
    </source>
</evidence>
<evidence type="ECO:0000256" key="1">
    <source>
        <dbReference type="SAM" id="Phobius"/>
    </source>
</evidence>
<feature type="transmembrane region" description="Helical" evidence="1">
    <location>
        <begin position="79"/>
        <end position="97"/>
    </location>
</feature>